<dbReference type="InParanoid" id="A0A1Z5RNP1"/>
<dbReference type="Proteomes" id="UP000000768">
    <property type="component" value="Chromosome 4"/>
</dbReference>
<feature type="region of interest" description="Disordered" evidence="1">
    <location>
        <begin position="57"/>
        <end position="76"/>
    </location>
</feature>
<evidence type="ECO:0000256" key="1">
    <source>
        <dbReference type="SAM" id="MobiDB-lite"/>
    </source>
</evidence>
<accession>A0A1Z5RNP1</accession>
<organism evidence="2 3">
    <name type="scientific">Sorghum bicolor</name>
    <name type="common">Sorghum</name>
    <name type="synonym">Sorghum vulgare</name>
    <dbReference type="NCBI Taxonomy" id="4558"/>
    <lineage>
        <taxon>Eukaryota</taxon>
        <taxon>Viridiplantae</taxon>
        <taxon>Streptophyta</taxon>
        <taxon>Embryophyta</taxon>
        <taxon>Tracheophyta</taxon>
        <taxon>Spermatophyta</taxon>
        <taxon>Magnoliopsida</taxon>
        <taxon>Liliopsida</taxon>
        <taxon>Poales</taxon>
        <taxon>Poaceae</taxon>
        <taxon>PACMAD clade</taxon>
        <taxon>Panicoideae</taxon>
        <taxon>Andropogonodae</taxon>
        <taxon>Andropogoneae</taxon>
        <taxon>Sorghinae</taxon>
        <taxon>Sorghum</taxon>
    </lineage>
</organism>
<keyword evidence="3" id="KW-1185">Reference proteome</keyword>
<evidence type="ECO:0000313" key="2">
    <source>
        <dbReference type="EMBL" id="OQU85363.1"/>
    </source>
</evidence>
<gene>
    <name evidence="2" type="ORF">SORBI_3004G224200</name>
</gene>
<dbReference type="Gramene" id="OQU85363">
    <property type="protein sequence ID" value="OQU85363"/>
    <property type="gene ID" value="SORBI_3004G224200"/>
</dbReference>
<name>A0A1Z5RNP1_SORBI</name>
<dbReference type="AlphaFoldDB" id="A0A1Z5RNP1"/>
<proteinExistence type="predicted"/>
<protein>
    <submittedName>
        <fullName evidence="2">Uncharacterized protein</fullName>
    </submittedName>
</protein>
<evidence type="ECO:0000313" key="3">
    <source>
        <dbReference type="Proteomes" id="UP000000768"/>
    </source>
</evidence>
<dbReference type="EMBL" id="CM000763">
    <property type="protein sequence ID" value="OQU85363.1"/>
    <property type="molecule type" value="Genomic_DNA"/>
</dbReference>
<reference evidence="3" key="2">
    <citation type="journal article" date="2018" name="Plant J.">
        <title>The Sorghum bicolor reference genome: improved assembly, gene annotations, a transcriptome atlas, and signatures of genome organization.</title>
        <authorList>
            <person name="McCormick R.F."/>
            <person name="Truong S.K."/>
            <person name="Sreedasyam A."/>
            <person name="Jenkins J."/>
            <person name="Shu S."/>
            <person name="Sims D."/>
            <person name="Kennedy M."/>
            <person name="Amirebrahimi M."/>
            <person name="Weers B.D."/>
            <person name="McKinley B."/>
            <person name="Mattison A."/>
            <person name="Morishige D.T."/>
            <person name="Grimwood J."/>
            <person name="Schmutz J."/>
            <person name="Mullet J.E."/>
        </authorList>
    </citation>
    <scope>NUCLEOTIDE SEQUENCE [LARGE SCALE GENOMIC DNA]</scope>
    <source>
        <strain evidence="3">cv. BTx623</strain>
    </source>
</reference>
<sequence>MDGTTASSAHVCCAHQFIRIPNSIQPARCFAFALWPLAAPAPPSAFFATSLSSRTPALPRGRTGHGSPIRSGDVHDRRLPGQGRRRVLLLLLRLLLQHPGLPLLLVLIDRCRC</sequence>
<reference evidence="2 3" key="1">
    <citation type="journal article" date="2009" name="Nature">
        <title>The Sorghum bicolor genome and the diversification of grasses.</title>
        <authorList>
            <person name="Paterson A.H."/>
            <person name="Bowers J.E."/>
            <person name="Bruggmann R."/>
            <person name="Dubchak I."/>
            <person name="Grimwood J."/>
            <person name="Gundlach H."/>
            <person name="Haberer G."/>
            <person name="Hellsten U."/>
            <person name="Mitros T."/>
            <person name="Poliakov A."/>
            <person name="Schmutz J."/>
            <person name="Spannagl M."/>
            <person name="Tang H."/>
            <person name="Wang X."/>
            <person name="Wicker T."/>
            <person name="Bharti A.K."/>
            <person name="Chapman J."/>
            <person name="Feltus F.A."/>
            <person name="Gowik U."/>
            <person name="Grigoriev I.V."/>
            <person name="Lyons E."/>
            <person name="Maher C.A."/>
            <person name="Martis M."/>
            <person name="Narechania A."/>
            <person name="Otillar R.P."/>
            <person name="Penning B.W."/>
            <person name="Salamov A.A."/>
            <person name="Wang Y."/>
            <person name="Zhang L."/>
            <person name="Carpita N.C."/>
            <person name="Freeling M."/>
            <person name="Gingle A.R."/>
            <person name="Hash C.T."/>
            <person name="Keller B."/>
            <person name="Klein P."/>
            <person name="Kresovich S."/>
            <person name="McCann M.C."/>
            <person name="Ming R."/>
            <person name="Peterson D.G."/>
            <person name="Mehboob-ur-Rahman"/>
            <person name="Ware D."/>
            <person name="Westhoff P."/>
            <person name="Mayer K.F."/>
            <person name="Messing J."/>
            <person name="Rokhsar D.S."/>
        </authorList>
    </citation>
    <scope>NUCLEOTIDE SEQUENCE [LARGE SCALE GENOMIC DNA]</scope>
    <source>
        <strain evidence="3">cv. BTx623</strain>
    </source>
</reference>